<organism evidence="2 3">
    <name type="scientific">Vespula germanica</name>
    <name type="common">German yellow jacket</name>
    <name type="synonym">Paravespula germanica</name>
    <dbReference type="NCBI Taxonomy" id="30212"/>
    <lineage>
        <taxon>Eukaryota</taxon>
        <taxon>Metazoa</taxon>
        <taxon>Ecdysozoa</taxon>
        <taxon>Arthropoda</taxon>
        <taxon>Hexapoda</taxon>
        <taxon>Insecta</taxon>
        <taxon>Pterygota</taxon>
        <taxon>Neoptera</taxon>
        <taxon>Endopterygota</taxon>
        <taxon>Hymenoptera</taxon>
        <taxon>Apocrita</taxon>
        <taxon>Aculeata</taxon>
        <taxon>Vespoidea</taxon>
        <taxon>Vespidae</taxon>
        <taxon>Vespinae</taxon>
        <taxon>Vespula</taxon>
    </lineage>
</organism>
<dbReference type="AlphaFoldDB" id="A0A834U6Z2"/>
<dbReference type="Proteomes" id="UP000617340">
    <property type="component" value="Unassembled WGS sequence"/>
</dbReference>
<reference evidence="2" key="1">
    <citation type="journal article" date="2020" name="G3 (Bethesda)">
        <title>High-Quality Assemblies for Three Invasive Social Wasps from the &lt;i&gt;Vespula&lt;/i&gt; Genus.</title>
        <authorList>
            <person name="Harrop T.W.R."/>
            <person name="Guhlin J."/>
            <person name="McLaughlin G.M."/>
            <person name="Permina E."/>
            <person name="Stockwell P."/>
            <person name="Gilligan J."/>
            <person name="Le Lec M.F."/>
            <person name="Gruber M.A.M."/>
            <person name="Quinn O."/>
            <person name="Lovegrove M."/>
            <person name="Duncan E.J."/>
            <person name="Remnant E.J."/>
            <person name="Van Eeckhoven J."/>
            <person name="Graham B."/>
            <person name="Knapp R.A."/>
            <person name="Langford K.W."/>
            <person name="Kronenberg Z."/>
            <person name="Press M.O."/>
            <person name="Eacker S.M."/>
            <person name="Wilson-Rankin E.E."/>
            <person name="Purcell J."/>
            <person name="Lester P.J."/>
            <person name="Dearden P.K."/>
        </authorList>
    </citation>
    <scope>NUCLEOTIDE SEQUENCE</scope>
    <source>
        <strain evidence="2">Linc-1</strain>
    </source>
</reference>
<evidence type="ECO:0000256" key="1">
    <source>
        <dbReference type="SAM" id="MobiDB-lite"/>
    </source>
</evidence>
<feature type="region of interest" description="Disordered" evidence="1">
    <location>
        <begin position="1"/>
        <end position="122"/>
    </location>
</feature>
<feature type="compositionally biased region" description="Basic and acidic residues" evidence="1">
    <location>
        <begin position="11"/>
        <end position="23"/>
    </location>
</feature>
<dbReference type="EMBL" id="JACSDZ010000001">
    <property type="protein sequence ID" value="KAF7419044.1"/>
    <property type="molecule type" value="Genomic_DNA"/>
</dbReference>
<evidence type="ECO:0000313" key="3">
    <source>
        <dbReference type="Proteomes" id="UP000617340"/>
    </source>
</evidence>
<protein>
    <submittedName>
        <fullName evidence="2">Uncharacterized protein</fullName>
    </submittedName>
</protein>
<keyword evidence="3" id="KW-1185">Reference proteome</keyword>
<feature type="compositionally biased region" description="Basic residues" evidence="1">
    <location>
        <begin position="83"/>
        <end position="100"/>
    </location>
</feature>
<sequence length="130" mass="14365">MYGYWEAGGIDSHDEGATDHPETETPGDNDTMYKEERKEEEVRRICRLEGQGLADRVTGNNSISSNSRGNSSGSSSGRSSKANSRKLHGRIRRLRRRRRWCSSSSNSSGRDSSGSDGGGGGGLWWWLQQL</sequence>
<name>A0A834U6Z2_VESGE</name>
<feature type="compositionally biased region" description="Basic and acidic residues" evidence="1">
    <location>
        <begin position="31"/>
        <end position="47"/>
    </location>
</feature>
<gene>
    <name evidence="2" type="ORF">HZH68_001697</name>
</gene>
<accession>A0A834U6Z2</accession>
<feature type="compositionally biased region" description="Low complexity" evidence="1">
    <location>
        <begin position="59"/>
        <end position="80"/>
    </location>
</feature>
<evidence type="ECO:0000313" key="2">
    <source>
        <dbReference type="EMBL" id="KAF7419044.1"/>
    </source>
</evidence>
<proteinExistence type="predicted"/>
<comment type="caution">
    <text evidence="2">The sequence shown here is derived from an EMBL/GenBank/DDBJ whole genome shotgun (WGS) entry which is preliminary data.</text>
</comment>
<feature type="compositionally biased region" description="Low complexity" evidence="1">
    <location>
        <begin position="101"/>
        <end position="114"/>
    </location>
</feature>